<feature type="signal peptide" evidence="2">
    <location>
        <begin position="1"/>
        <end position="19"/>
    </location>
</feature>
<proteinExistence type="predicted"/>
<organism evidence="3 4">
    <name type="scientific">Turneriella parva (strain ATCC BAA-1111 / DSM 21527 / NCTC 11395 / H)</name>
    <name type="common">Leptospira parva</name>
    <dbReference type="NCBI Taxonomy" id="869212"/>
    <lineage>
        <taxon>Bacteria</taxon>
        <taxon>Pseudomonadati</taxon>
        <taxon>Spirochaetota</taxon>
        <taxon>Spirochaetia</taxon>
        <taxon>Leptospirales</taxon>
        <taxon>Leptospiraceae</taxon>
        <taxon>Turneriella</taxon>
    </lineage>
</organism>
<name>I4B5Z9_TURPD</name>
<keyword evidence="4" id="KW-1185">Reference proteome</keyword>
<dbReference type="EMBL" id="CP002959">
    <property type="protein sequence ID" value="AFM12706.1"/>
    <property type="molecule type" value="Genomic_DNA"/>
</dbReference>
<sequence length="268" mass="29358">MRIFVLSLVVTTTVLWAQAGRPPGAAPTSPRPAAASPARPATATPGSATAPKPATAGNPAPTSGPGSTGNSNNNNGGAKIEGFDGIAWGMSYKEMKDRFRVMASNANAADNVEIISDNPDREILIRRREIYYRYVFYKKPAAKAVESMPKPETGKPAEKPATDDPTAGTAKFFFVESIFPLLKAEELYGKLSEKYGQRTGSSVGETMRGAHTWEKEEGFLVQWVEPYAKMGYTRSLYYLSRKIRDEIKGDLQAWQFVREIKALESLLK</sequence>
<dbReference type="RefSeq" id="WP_014803212.1">
    <property type="nucleotide sequence ID" value="NC_018020.1"/>
</dbReference>
<protein>
    <submittedName>
        <fullName evidence="3">Uncharacterized protein</fullName>
    </submittedName>
</protein>
<dbReference type="KEGG" id="tpx:Turpa_2060"/>
<evidence type="ECO:0000256" key="1">
    <source>
        <dbReference type="SAM" id="MobiDB-lite"/>
    </source>
</evidence>
<dbReference type="STRING" id="869212.Turpa_2060"/>
<evidence type="ECO:0000313" key="3">
    <source>
        <dbReference type="EMBL" id="AFM12706.1"/>
    </source>
</evidence>
<dbReference type="AlphaFoldDB" id="I4B5Z9"/>
<keyword evidence="2" id="KW-0732">Signal</keyword>
<evidence type="ECO:0000313" key="4">
    <source>
        <dbReference type="Proteomes" id="UP000006048"/>
    </source>
</evidence>
<reference evidence="3 4" key="1">
    <citation type="submission" date="2012-06" db="EMBL/GenBank/DDBJ databases">
        <title>The complete chromosome of genome of Turneriella parva DSM 21527.</title>
        <authorList>
            <consortium name="US DOE Joint Genome Institute (JGI-PGF)"/>
            <person name="Lucas S."/>
            <person name="Han J."/>
            <person name="Lapidus A."/>
            <person name="Bruce D."/>
            <person name="Goodwin L."/>
            <person name="Pitluck S."/>
            <person name="Peters L."/>
            <person name="Kyrpides N."/>
            <person name="Mavromatis K."/>
            <person name="Ivanova N."/>
            <person name="Mikhailova N."/>
            <person name="Chertkov O."/>
            <person name="Detter J.C."/>
            <person name="Tapia R."/>
            <person name="Han C."/>
            <person name="Land M."/>
            <person name="Hauser L."/>
            <person name="Markowitz V."/>
            <person name="Cheng J.-F."/>
            <person name="Hugenholtz P."/>
            <person name="Woyke T."/>
            <person name="Wu D."/>
            <person name="Gronow S."/>
            <person name="Wellnitz S."/>
            <person name="Brambilla E."/>
            <person name="Klenk H.-P."/>
            <person name="Eisen J.A."/>
        </authorList>
    </citation>
    <scope>NUCLEOTIDE SEQUENCE [LARGE SCALE GENOMIC DNA]</scope>
    <source>
        <strain evidence="4">ATCC BAA-1111 / DSM 21527 / NCTC 11395 / H</strain>
    </source>
</reference>
<feature type="region of interest" description="Disordered" evidence="1">
    <location>
        <begin position="19"/>
        <end position="77"/>
    </location>
</feature>
<dbReference type="OrthoDB" id="333848at2"/>
<accession>I4B5Z9</accession>
<gene>
    <name evidence="3" type="ordered locus">Turpa_2060</name>
</gene>
<dbReference type="Proteomes" id="UP000006048">
    <property type="component" value="Chromosome"/>
</dbReference>
<evidence type="ECO:0000256" key="2">
    <source>
        <dbReference type="SAM" id="SignalP"/>
    </source>
</evidence>
<feature type="chain" id="PRO_5003686345" evidence="2">
    <location>
        <begin position="20"/>
        <end position="268"/>
    </location>
</feature>
<dbReference type="HOGENOM" id="CLU_1038047_0_0_12"/>